<proteinExistence type="predicted"/>
<accession>A0A3P6G5Y2</accession>
<protein>
    <submittedName>
        <fullName evidence="1">Uncharacterized protein</fullName>
    </submittedName>
</protein>
<dbReference type="AlphaFoldDB" id="A0A3P6G5Y2"/>
<gene>
    <name evidence="1" type="ORF">BOLC1T04341H</name>
</gene>
<organism evidence="1">
    <name type="scientific">Brassica oleracea</name>
    <name type="common">Wild cabbage</name>
    <dbReference type="NCBI Taxonomy" id="3712"/>
    <lineage>
        <taxon>Eukaryota</taxon>
        <taxon>Viridiplantae</taxon>
        <taxon>Streptophyta</taxon>
        <taxon>Embryophyta</taxon>
        <taxon>Tracheophyta</taxon>
        <taxon>Spermatophyta</taxon>
        <taxon>Magnoliopsida</taxon>
        <taxon>eudicotyledons</taxon>
        <taxon>Gunneridae</taxon>
        <taxon>Pentapetalae</taxon>
        <taxon>rosids</taxon>
        <taxon>malvids</taxon>
        <taxon>Brassicales</taxon>
        <taxon>Brassicaceae</taxon>
        <taxon>Brassiceae</taxon>
        <taxon>Brassica</taxon>
    </lineage>
</organism>
<sequence length="87" mass="10076">MGPKQKQKPKLKHKQTVVYEEDYVPIKTLTKYCLHAKIVKTLGDGDIWNNLLTTNNIRNNKKLLAGIKALRLYQRLIMTKSVKLLTI</sequence>
<dbReference type="EMBL" id="LR031878">
    <property type="protein sequence ID" value="VDD51952.1"/>
    <property type="molecule type" value="Genomic_DNA"/>
</dbReference>
<reference evidence="1" key="1">
    <citation type="submission" date="2018-11" db="EMBL/GenBank/DDBJ databases">
        <authorList>
            <consortium name="Genoscope - CEA"/>
            <person name="William W."/>
        </authorList>
    </citation>
    <scope>NUCLEOTIDE SEQUENCE</scope>
</reference>
<evidence type="ECO:0000313" key="1">
    <source>
        <dbReference type="EMBL" id="VDD51952.1"/>
    </source>
</evidence>
<name>A0A3P6G5Y2_BRAOL</name>